<accession>A0A1H5MW16</accession>
<sequence>MIYFRITAYGISIIRVLLEQIDSLRRCKLTRYSPYILLTCCQGDQSLITFADDADNSLSMRSVKLGSLSSMNHTAGAGGGWHSTATVCIRCGE</sequence>
<keyword evidence="2" id="KW-1185">Reference proteome</keyword>
<comment type="caution">
    <text evidence="1">The sequence shown here is derived from an EMBL/GenBank/DDBJ whole genome shotgun (WGS) entry which is preliminary data.</text>
</comment>
<dbReference type="Proteomes" id="UP000183613">
    <property type="component" value="Unassembled WGS sequence"/>
</dbReference>
<protein>
    <submittedName>
        <fullName evidence="1">Uncharacterized protein</fullName>
    </submittedName>
</protein>
<dbReference type="AlphaFoldDB" id="A0A1H5MW16"/>
<organism evidence="1 2">
    <name type="scientific">Pseudomonas deceptionensis</name>
    <dbReference type="NCBI Taxonomy" id="882211"/>
    <lineage>
        <taxon>Bacteria</taxon>
        <taxon>Pseudomonadati</taxon>
        <taxon>Pseudomonadota</taxon>
        <taxon>Gammaproteobacteria</taxon>
        <taxon>Pseudomonadales</taxon>
        <taxon>Pseudomonadaceae</taxon>
        <taxon>Pseudomonas</taxon>
    </lineage>
</organism>
<proteinExistence type="predicted"/>
<evidence type="ECO:0000313" key="1">
    <source>
        <dbReference type="EMBL" id="SEE93544.1"/>
    </source>
</evidence>
<name>A0A1H5MW16_PSEDM</name>
<gene>
    <name evidence="1" type="ORF">SAMN04489800_2936</name>
</gene>
<reference evidence="1" key="1">
    <citation type="submission" date="2016-10" db="EMBL/GenBank/DDBJ databases">
        <authorList>
            <person name="Varghese N."/>
            <person name="Submissions S."/>
        </authorList>
    </citation>
    <scope>NUCLEOTIDE SEQUENCE [LARGE SCALE GENOMIC DNA]</scope>
    <source>
        <strain evidence="1">LMG 25555</strain>
    </source>
</reference>
<evidence type="ECO:0000313" key="2">
    <source>
        <dbReference type="Proteomes" id="UP000183613"/>
    </source>
</evidence>
<dbReference type="EMBL" id="FNUD01000002">
    <property type="protein sequence ID" value="SEE93544.1"/>
    <property type="molecule type" value="Genomic_DNA"/>
</dbReference>